<dbReference type="EMBL" id="WHNX01000054">
    <property type="protein sequence ID" value="MPW27277.1"/>
    <property type="molecule type" value="Genomic_DNA"/>
</dbReference>
<feature type="domain" description="CBS" evidence="11">
    <location>
        <begin position="208"/>
        <end position="267"/>
    </location>
</feature>
<dbReference type="PANTHER" id="PTHR22777:SF17">
    <property type="entry name" value="UPF0053 PROTEIN SLL0260"/>
    <property type="match status" value="1"/>
</dbReference>
<accession>A0A6A7KDQ6</accession>
<dbReference type="Gene3D" id="3.30.465.10">
    <property type="match status" value="1"/>
</dbReference>
<keyword evidence="3 9" id="KW-0812">Transmembrane</keyword>
<feature type="transmembrane region" description="Helical" evidence="10">
    <location>
        <begin position="61"/>
        <end position="85"/>
    </location>
</feature>
<dbReference type="SUPFAM" id="SSF54631">
    <property type="entry name" value="CBS-domain pair"/>
    <property type="match status" value="1"/>
</dbReference>
<dbReference type="Pfam" id="PF03471">
    <property type="entry name" value="CorC_HlyC"/>
    <property type="match status" value="1"/>
</dbReference>
<protein>
    <submittedName>
        <fullName evidence="13">DUF21 domain-containing protein</fullName>
    </submittedName>
</protein>
<sequence length="414" mass="46243">MEPGDSWQIILLIALILLSSFFSASETALMTLSKIRIRHMMDEKIKGAILINNLINNSSKLLGAILVGNNIVNIGASAIATSLAVSKFGSSGVGIATGVMTILVLIFAEITPKSLAAQNSEVISLKVAKPISLIMKLLNPITIVIMFFTKSIIKLLGGKAEIKQPFFTEDELKTLVTVSHEEGVLEGEEKQMIYNVFEFGDSQAKDVMTPRTDVVAADVNATYDELIELFRAQQFSRIPIFEETYDNIIGVFYIKDLLVYNKDKADFHIRQLMREPFFTYEFKSTLILFSEMRIKRIPVAIVIDEYGGTAGIVTIEDLVEEIVGDIHDEYDDFEKEIEIIKEDEFLVDGIARIDVVNEMLGINIESEDFDSIGGFVIGLFGYLPNGGEKIEFDGIKFIIEVVDKNRIEKLRILT</sequence>
<evidence type="ECO:0000256" key="8">
    <source>
        <dbReference type="PROSITE-ProRule" id="PRU00703"/>
    </source>
</evidence>
<dbReference type="CDD" id="cd04590">
    <property type="entry name" value="CBS_pair_CorC_HlyC_assoc"/>
    <property type="match status" value="1"/>
</dbReference>
<dbReference type="FunFam" id="3.10.580.10:FF:000002">
    <property type="entry name" value="Magnesium/cobalt efflux protein CorC"/>
    <property type="match status" value="1"/>
</dbReference>
<dbReference type="Gene3D" id="3.10.580.10">
    <property type="entry name" value="CBS-domain"/>
    <property type="match status" value="1"/>
</dbReference>
<dbReference type="InterPro" id="IPR005170">
    <property type="entry name" value="Transptr-assoc_dom"/>
</dbReference>
<keyword evidence="6 8" id="KW-0129">CBS domain</keyword>
<keyword evidence="7 9" id="KW-0472">Membrane</keyword>
<organism evidence="13 14">
    <name type="scientific">Alkalibaculum sporogenes</name>
    <dbReference type="NCBI Taxonomy" id="2655001"/>
    <lineage>
        <taxon>Bacteria</taxon>
        <taxon>Bacillati</taxon>
        <taxon>Bacillota</taxon>
        <taxon>Clostridia</taxon>
        <taxon>Eubacteriales</taxon>
        <taxon>Eubacteriaceae</taxon>
        <taxon>Alkalibaculum</taxon>
    </lineage>
</organism>
<evidence type="ECO:0000313" key="13">
    <source>
        <dbReference type="EMBL" id="MPW27277.1"/>
    </source>
</evidence>
<dbReference type="Pfam" id="PF01595">
    <property type="entry name" value="CNNM"/>
    <property type="match status" value="1"/>
</dbReference>
<evidence type="ECO:0000256" key="7">
    <source>
        <dbReference type="ARBA" id="ARBA00023136"/>
    </source>
</evidence>
<comment type="caution">
    <text evidence="13">The sequence shown here is derived from an EMBL/GenBank/DDBJ whole genome shotgun (WGS) entry which is preliminary data.</text>
</comment>
<evidence type="ECO:0000259" key="11">
    <source>
        <dbReference type="PROSITE" id="PS51371"/>
    </source>
</evidence>
<evidence type="ECO:0000256" key="3">
    <source>
        <dbReference type="ARBA" id="ARBA00022692"/>
    </source>
</evidence>
<evidence type="ECO:0000256" key="1">
    <source>
        <dbReference type="ARBA" id="ARBA00004141"/>
    </source>
</evidence>
<keyword evidence="14" id="KW-1185">Reference proteome</keyword>
<reference evidence="13 14" key="1">
    <citation type="submission" date="2019-10" db="EMBL/GenBank/DDBJ databases">
        <title>Alkalibaculum tamaniensis sp.nov., a new alkaliphilic acetogen, isolated on methoxylated aromatics from a mud volcano.</title>
        <authorList>
            <person name="Khomyakova M.A."/>
            <person name="Merkel A.Y."/>
            <person name="Bonch-Osmolovskaya E.A."/>
            <person name="Slobodkin A.I."/>
        </authorList>
    </citation>
    <scope>NUCLEOTIDE SEQUENCE [LARGE SCALE GENOMIC DNA]</scope>
    <source>
        <strain evidence="13 14">M08DMB</strain>
    </source>
</reference>
<dbReference type="InterPro" id="IPR044751">
    <property type="entry name" value="Ion_transp-like_CBS"/>
</dbReference>
<dbReference type="AlphaFoldDB" id="A0A6A7KDQ6"/>
<feature type="transmembrane region" description="Helical" evidence="10">
    <location>
        <begin position="6"/>
        <end position="32"/>
    </location>
</feature>
<feature type="domain" description="CBS" evidence="11">
    <location>
        <begin position="272"/>
        <end position="329"/>
    </location>
</feature>
<evidence type="ECO:0000256" key="9">
    <source>
        <dbReference type="PROSITE-ProRule" id="PRU01193"/>
    </source>
</evidence>
<dbReference type="Proteomes" id="UP000440004">
    <property type="component" value="Unassembled WGS sequence"/>
</dbReference>
<keyword evidence="4" id="KW-0677">Repeat</keyword>
<dbReference type="SMART" id="SM01091">
    <property type="entry name" value="CorC_HlyC"/>
    <property type="match status" value="1"/>
</dbReference>
<dbReference type="PANTHER" id="PTHR22777">
    <property type="entry name" value="HEMOLYSIN-RELATED"/>
    <property type="match status" value="1"/>
</dbReference>
<evidence type="ECO:0000256" key="4">
    <source>
        <dbReference type="ARBA" id="ARBA00022737"/>
    </source>
</evidence>
<evidence type="ECO:0000256" key="6">
    <source>
        <dbReference type="ARBA" id="ARBA00023122"/>
    </source>
</evidence>
<evidence type="ECO:0000256" key="2">
    <source>
        <dbReference type="ARBA" id="ARBA00006337"/>
    </source>
</evidence>
<evidence type="ECO:0000259" key="12">
    <source>
        <dbReference type="PROSITE" id="PS51846"/>
    </source>
</evidence>
<comment type="subcellular location">
    <subcellularLocation>
        <location evidence="1">Membrane</location>
        <topology evidence="1">Multi-pass membrane protein</topology>
    </subcellularLocation>
</comment>
<dbReference type="InterPro" id="IPR016169">
    <property type="entry name" value="FAD-bd_PCMH_sub2"/>
</dbReference>
<dbReference type="InterPro" id="IPR046342">
    <property type="entry name" value="CBS_dom_sf"/>
</dbReference>
<feature type="transmembrane region" description="Helical" evidence="10">
    <location>
        <begin position="91"/>
        <end position="110"/>
    </location>
</feature>
<dbReference type="InterPro" id="IPR002550">
    <property type="entry name" value="CNNM"/>
</dbReference>
<dbReference type="InterPro" id="IPR000644">
    <property type="entry name" value="CBS_dom"/>
</dbReference>
<dbReference type="GO" id="GO:0005886">
    <property type="term" value="C:plasma membrane"/>
    <property type="evidence" value="ECO:0007669"/>
    <property type="project" value="TreeGrafter"/>
</dbReference>
<dbReference type="GO" id="GO:0050660">
    <property type="term" value="F:flavin adenine dinucleotide binding"/>
    <property type="evidence" value="ECO:0007669"/>
    <property type="project" value="InterPro"/>
</dbReference>
<proteinExistence type="inferred from homology"/>
<comment type="similarity">
    <text evidence="2">Belongs to the UPF0053 family.</text>
</comment>
<name>A0A6A7KDQ6_9FIRM</name>
<dbReference type="RefSeq" id="WP_152806852.1">
    <property type="nucleotide sequence ID" value="NZ_WHNX01000054.1"/>
</dbReference>
<dbReference type="Pfam" id="PF00571">
    <property type="entry name" value="CBS"/>
    <property type="match status" value="2"/>
</dbReference>
<evidence type="ECO:0000256" key="5">
    <source>
        <dbReference type="ARBA" id="ARBA00022989"/>
    </source>
</evidence>
<evidence type="ECO:0000313" key="14">
    <source>
        <dbReference type="Proteomes" id="UP000440004"/>
    </source>
</evidence>
<evidence type="ECO:0000256" key="10">
    <source>
        <dbReference type="SAM" id="Phobius"/>
    </source>
</evidence>
<dbReference type="PROSITE" id="PS51846">
    <property type="entry name" value="CNNM"/>
    <property type="match status" value="1"/>
</dbReference>
<keyword evidence="5 9" id="KW-1133">Transmembrane helix</keyword>
<dbReference type="SUPFAM" id="SSF56176">
    <property type="entry name" value="FAD-binding/transporter-associated domain-like"/>
    <property type="match status" value="1"/>
</dbReference>
<feature type="domain" description="CNNM transmembrane" evidence="12">
    <location>
        <begin position="1"/>
        <end position="189"/>
    </location>
</feature>
<dbReference type="InterPro" id="IPR036318">
    <property type="entry name" value="FAD-bd_PCMH-like_sf"/>
</dbReference>
<feature type="transmembrane region" description="Helical" evidence="10">
    <location>
        <begin position="131"/>
        <end position="149"/>
    </location>
</feature>
<gene>
    <name evidence="13" type="ORF">GC105_16035</name>
</gene>
<dbReference type="PROSITE" id="PS51371">
    <property type="entry name" value="CBS"/>
    <property type="match status" value="2"/>
</dbReference>